<reference evidence="6 7" key="1">
    <citation type="journal article" date="2007" name="Science">
        <title>Sea anemone genome reveals ancestral eumetazoan gene repertoire and genomic organization.</title>
        <authorList>
            <person name="Putnam N.H."/>
            <person name="Srivastava M."/>
            <person name="Hellsten U."/>
            <person name="Dirks B."/>
            <person name="Chapman J."/>
            <person name="Salamov A."/>
            <person name="Terry A."/>
            <person name="Shapiro H."/>
            <person name="Lindquist E."/>
            <person name="Kapitonov V.V."/>
            <person name="Jurka J."/>
            <person name="Genikhovich G."/>
            <person name="Grigoriev I.V."/>
            <person name="Lucas S.M."/>
            <person name="Steele R.E."/>
            <person name="Finnerty J.R."/>
            <person name="Technau U."/>
            <person name="Martindale M.Q."/>
            <person name="Rokhsar D.S."/>
        </authorList>
    </citation>
    <scope>NUCLEOTIDE SEQUENCE [LARGE SCALE GENOMIC DNA]</scope>
    <source>
        <strain evidence="7">CH2 X CH6</strain>
    </source>
</reference>
<protein>
    <recommendedName>
        <fullName evidence="5">Strictosidine synthase conserved region domain-containing protein</fullName>
    </recommendedName>
</protein>
<keyword evidence="4" id="KW-0325">Glycoprotein</keyword>
<proteinExistence type="inferred from homology"/>
<evidence type="ECO:0000256" key="2">
    <source>
        <dbReference type="ARBA" id="ARBA00022553"/>
    </source>
</evidence>
<dbReference type="GO" id="GO:0016787">
    <property type="term" value="F:hydrolase activity"/>
    <property type="evidence" value="ECO:0000318"/>
    <property type="project" value="GO_Central"/>
</dbReference>
<dbReference type="AlphaFoldDB" id="A7RZV5"/>
<dbReference type="InterPro" id="IPR018119">
    <property type="entry name" value="Strictosidine_synth_cons-reg"/>
</dbReference>
<dbReference type="HOGENOM" id="CLU_023267_0_0_1"/>
<accession>A7RZV5</accession>
<dbReference type="eggNOG" id="KOG1520">
    <property type="taxonomic scope" value="Eukaryota"/>
</dbReference>
<dbReference type="Pfam" id="PF03088">
    <property type="entry name" value="Str_synth"/>
    <property type="match status" value="1"/>
</dbReference>
<comment type="similarity">
    <text evidence="1">Belongs to the strictosidine synthase family.</text>
</comment>
<dbReference type="PANTHER" id="PTHR10426:SF88">
    <property type="entry name" value="ADIPOCYTE PLASMA MEMBRANE-ASSOCIATED PROTEIN HEMOMUCIN-RELATED"/>
    <property type="match status" value="1"/>
</dbReference>
<organism evidence="6 7">
    <name type="scientific">Nematostella vectensis</name>
    <name type="common">Starlet sea anemone</name>
    <dbReference type="NCBI Taxonomy" id="45351"/>
    <lineage>
        <taxon>Eukaryota</taxon>
        <taxon>Metazoa</taxon>
        <taxon>Cnidaria</taxon>
        <taxon>Anthozoa</taxon>
        <taxon>Hexacorallia</taxon>
        <taxon>Actiniaria</taxon>
        <taxon>Edwardsiidae</taxon>
        <taxon>Nematostella</taxon>
    </lineage>
</organism>
<evidence type="ECO:0000256" key="4">
    <source>
        <dbReference type="ARBA" id="ARBA00023180"/>
    </source>
</evidence>
<dbReference type="PANTHER" id="PTHR10426">
    <property type="entry name" value="STRICTOSIDINE SYNTHASE-RELATED"/>
    <property type="match status" value="1"/>
</dbReference>
<gene>
    <name evidence="6" type="ORF">NEMVEDRAFT_v1g99165</name>
</gene>
<keyword evidence="7" id="KW-1185">Reference proteome</keyword>
<dbReference type="OrthoDB" id="5307922at2759"/>
<dbReference type="SUPFAM" id="SSF63829">
    <property type="entry name" value="Calcium-dependent phosphotriesterase"/>
    <property type="match status" value="1"/>
</dbReference>
<dbReference type="KEGG" id="nve:5514959"/>
<dbReference type="STRING" id="45351.A7RZV5"/>
<evidence type="ECO:0000313" key="6">
    <source>
        <dbReference type="EMBL" id="EDO43012.1"/>
    </source>
</evidence>
<feature type="domain" description="Strictosidine synthase conserved region" evidence="5">
    <location>
        <begin position="156"/>
        <end position="242"/>
    </location>
</feature>
<dbReference type="FunFam" id="2.120.10.30:FF:000032">
    <property type="entry name" value="Protein STRICTOSIDINE SYNTHASE-LIKE 13"/>
    <property type="match status" value="1"/>
</dbReference>
<dbReference type="Proteomes" id="UP000001593">
    <property type="component" value="Unassembled WGS sequence"/>
</dbReference>
<sequence>VAVLLVGAIILTPSPIDPLLFSLPSPKPFEGVLAPNTKLQESEQLFKGQVVGPESIAVDSSGIIYTGLADGRIVKFVGDKVVDVVRTGTHNDGCGRPELEHVCGRPLGMRFNRYGTKLIVVDAYFGLLEVDTKSSSISTLVPCQPGVDGEPIRFMNDLDIAQDGTIYFTDSSTKWQRMHFSNALLEGDNTGRLLAFHPKTGELEVLMSDLHFANGVQLSPEGDFVLVVELLTARILRYYTRGENEGKMEVFAENLPGHPDNIRPSFGGGYWVGMAAPRRPGLSLLDTLSTRPWLRSLLAKFVTPEMLHVLAPRYGLIVKLSKGGSVQRTLHDPTGQVINGVSEVHEENGVLYLGSYNGLFVGKLKL</sequence>
<name>A7RZV5_NEMVE</name>
<dbReference type="InParanoid" id="A7RZV5"/>
<dbReference type="Gene3D" id="2.120.10.30">
    <property type="entry name" value="TolB, C-terminal domain"/>
    <property type="match status" value="1"/>
</dbReference>
<evidence type="ECO:0000256" key="3">
    <source>
        <dbReference type="ARBA" id="ARBA00022729"/>
    </source>
</evidence>
<evidence type="ECO:0000259" key="5">
    <source>
        <dbReference type="Pfam" id="PF03088"/>
    </source>
</evidence>
<dbReference type="OMA" id="YRITRYW"/>
<evidence type="ECO:0000313" key="7">
    <source>
        <dbReference type="Proteomes" id="UP000001593"/>
    </source>
</evidence>
<dbReference type="InterPro" id="IPR011042">
    <property type="entry name" value="6-blade_b-propeller_TolB-like"/>
</dbReference>
<keyword evidence="2" id="KW-0597">Phosphoprotein</keyword>
<dbReference type="EMBL" id="DS469558">
    <property type="protein sequence ID" value="EDO43012.1"/>
    <property type="molecule type" value="Genomic_DNA"/>
</dbReference>
<dbReference type="Pfam" id="PF20067">
    <property type="entry name" value="SSL_N"/>
    <property type="match status" value="1"/>
</dbReference>
<keyword evidence="3" id="KW-0732">Signal</keyword>
<dbReference type="PhylomeDB" id="A7RZV5"/>
<evidence type="ECO:0000256" key="1">
    <source>
        <dbReference type="ARBA" id="ARBA00009191"/>
    </source>
</evidence>
<feature type="non-terminal residue" evidence="6">
    <location>
        <position position="1"/>
    </location>
</feature>
<dbReference type="FunCoup" id="A7RZV5">
    <property type="interactions" value="606"/>
</dbReference>